<dbReference type="InterPro" id="IPR009057">
    <property type="entry name" value="Homeodomain-like_sf"/>
</dbReference>
<evidence type="ECO:0000313" key="5">
    <source>
        <dbReference type="Proteomes" id="UP000190135"/>
    </source>
</evidence>
<name>A0A1T4RWY1_9HYPH</name>
<dbReference type="Pfam" id="PF00440">
    <property type="entry name" value="TetR_N"/>
    <property type="match status" value="1"/>
</dbReference>
<dbReference type="InterPro" id="IPR001647">
    <property type="entry name" value="HTH_TetR"/>
</dbReference>
<evidence type="ECO:0000313" key="4">
    <source>
        <dbReference type="EMBL" id="SKA20514.1"/>
    </source>
</evidence>
<dbReference type="EMBL" id="FUXL01000008">
    <property type="protein sequence ID" value="SKA20514.1"/>
    <property type="molecule type" value="Genomic_DNA"/>
</dbReference>
<keyword evidence="1 2" id="KW-0238">DNA-binding</keyword>
<feature type="DNA-binding region" description="H-T-H motif" evidence="2">
    <location>
        <begin position="34"/>
        <end position="53"/>
    </location>
</feature>
<gene>
    <name evidence="4" type="ORF">SAMN05428963_10847</name>
</gene>
<dbReference type="Proteomes" id="UP000190135">
    <property type="component" value="Unassembled WGS sequence"/>
</dbReference>
<dbReference type="AlphaFoldDB" id="A0A1T4RWY1"/>
<feature type="domain" description="HTH tetR-type" evidence="3">
    <location>
        <begin position="13"/>
        <end position="71"/>
    </location>
</feature>
<protein>
    <submittedName>
        <fullName evidence="4">Transcriptional regulator, TetR family</fullName>
    </submittedName>
</protein>
<dbReference type="RefSeq" id="WP_165690851.1">
    <property type="nucleotide sequence ID" value="NZ_FUXL01000008.1"/>
</dbReference>
<evidence type="ECO:0000256" key="1">
    <source>
        <dbReference type="ARBA" id="ARBA00023125"/>
    </source>
</evidence>
<keyword evidence="5" id="KW-1185">Reference proteome</keyword>
<organism evidence="4 5">
    <name type="scientific">Consotaella salsifontis</name>
    <dbReference type="NCBI Taxonomy" id="1365950"/>
    <lineage>
        <taxon>Bacteria</taxon>
        <taxon>Pseudomonadati</taxon>
        <taxon>Pseudomonadota</taxon>
        <taxon>Alphaproteobacteria</taxon>
        <taxon>Hyphomicrobiales</taxon>
        <taxon>Aurantimonadaceae</taxon>
        <taxon>Consotaella</taxon>
    </lineage>
</organism>
<evidence type="ECO:0000256" key="2">
    <source>
        <dbReference type="PROSITE-ProRule" id="PRU00335"/>
    </source>
</evidence>
<reference evidence="4 5" key="1">
    <citation type="submission" date="2017-02" db="EMBL/GenBank/DDBJ databases">
        <authorList>
            <person name="Peterson S.W."/>
        </authorList>
    </citation>
    <scope>NUCLEOTIDE SEQUENCE [LARGE SCALE GENOMIC DNA]</scope>
    <source>
        <strain evidence="4 5">USBA 369</strain>
    </source>
</reference>
<dbReference type="PROSITE" id="PS50977">
    <property type="entry name" value="HTH_TETR_2"/>
    <property type="match status" value="1"/>
</dbReference>
<dbReference type="GO" id="GO:0003677">
    <property type="term" value="F:DNA binding"/>
    <property type="evidence" value="ECO:0007669"/>
    <property type="project" value="UniProtKB-UniRule"/>
</dbReference>
<sequence>MSQVTGERVAQKRRTRSALLAATRELLAEGHQPTVPEAADRAEISRATAYRYFSNPEELAEEAVLDAIAGELEKVDLSSVMRIEDAETRVEEVVSSVLGMVIENEKMFRTYLGVTLGSGSARRRGARRIGWLKEAMEPMREALGEAAFARAVNALSLTVGIETIIVFKDVCGLDEEEIHATARWLTRAVLAQCRAGG</sequence>
<dbReference type="SUPFAM" id="SSF46689">
    <property type="entry name" value="Homeodomain-like"/>
    <property type="match status" value="1"/>
</dbReference>
<proteinExistence type="predicted"/>
<evidence type="ECO:0000259" key="3">
    <source>
        <dbReference type="PROSITE" id="PS50977"/>
    </source>
</evidence>
<accession>A0A1T4RWY1</accession>
<dbReference type="Gene3D" id="1.10.357.10">
    <property type="entry name" value="Tetracycline Repressor, domain 2"/>
    <property type="match status" value="1"/>
</dbReference>